<reference evidence="2 3" key="1">
    <citation type="submission" date="2017-04" db="EMBL/GenBank/DDBJ databases">
        <title>Genome Sequence of the Model Brown-Rot Fungus Postia placenta SB12.</title>
        <authorList>
            <consortium name="DOE Joint Genome Institute"/>
            <person name="Gaskell J."/>
            <person name="Kersten P."/>
            <person name="Larrondo L.F."/>
            <person name="Canessa P."/>
            <person name="Martinez D."/>
            <person name="Hibbett D."/>
            <person name="Schmoll M."/>
            <person name="Kubicek C.P."/>
            <person name="Martinez A.T."/>
            <person name="Yadav J."/>
            <person name="Master E."/>
            <person name="Magnuson J.K."/>
            <person name="James T."/>
            <person name="Yaver D."/>
            <person name="Berka R."/>
            <person name="Labutti K."/>
            <person name="Lipzen A."/>
            <person name="Aerts A."/>
            <person name="Barry K."/>
            <person name="Henrissat B."/>
            <person name="Blanchette R."/>
            <person name="Grigoriev I."/>
            <person name="Cullen D."/>
        </authorList>
    </citation>
    <scope>NUCLEOTIDE SEQUENCE [LARGE SCALE GENOMIC DNA]</scope>
    <source>
        <strain evidence="2 3">MAD-698-R-SB12</strain>
    </source>
</reference>
<organism evidence="2 3">
    <name type="scientific">Postia placenta MAD-698-R-SB12</name>
    <dbReference type="NCBI Taxonomy" id="670580"/>
    <lineage>
        <taxon>Eukaryota</taxon>
        <taxon>Fungi</taxon>
        <taxon>Dikarya</taxon>
        <taxon>Basidiomycota</taxon>
        <taxon>Agaricomycotina</taxon>
        <taxon>Agaricomycetes</taxon>
        <taxon>Polyporales</taxon>
        <taxon>Adustoporiaceae</taxon>
        <taxon>Rhodonia</taxon>
    </lineage>
</organism>
<name>A0A1X6NBB1_9APHY</name>
<keyword evidence="1" id="KW-0732">Signal</keyword>
<accession>A0A1X6NBB1</accession>
<dbReference type="OrthoDB" id="3672617at2759"/>
<dbReference type="RefSeq" id="XP_024342457.1">
    <property type="nucleotide sequence ID" value="XM_024484415.1"/>
</dbReference>
<proteinExistence type="predicted"/>
<evidence type="ECO:0000313" key="3">
    <source>
        <dbReference type="Proteomes" id="UP000194127"/>
    </source>
</evidence>
<keyword evidence="3" id="KW-1185">Reference proteome</keyword>
<dbReference type="AlphaFoldDB" id="A0A1X6NBB1"/>
<dbReference type="Proteomes" id="UP000194127">
    <property type="component" value="Unassembled WGS sequence"/>
</dbReference>
<feature type="chain" id="PRO_5010884927" evidence="1">
    <location>
        <begin position="18"/>
        <end position="117"/>
    </location>
</feature>
<dbReference type="GeneID" id="36329364"/>
<dbReference type="Pfam" id="PF15474">
    <property type="entry name" value="MU117"/>
    <property type="match status" value="1"/>
</dbReference>
<dbReference type="InterPro" id="IPR029167">
    <property type="entry name" value="Mug117"/>
</dbReference>
<feature type="signal peptide" evidence="1">
    <location>
        <begin position="1"/>
        <end position="17"/>
    </location>
</feature>
<dbReference type="EMBL" id="KZ110593">
    <property type="protein sequence ID" value="OSX65663.1"/>
    <property type="molecule type" value="Genomic_DNA"/>
</dbReference>
<evidence type="ECO:0000256" key="1">
    <source>
        <dbReference type="SAM" id="SignalP"/>
    </source>
</evidence>
<dbReference type="STRING" id="670580.A0A1X6NBB1"/>
<gene>
    <name evidence="2" type="ORF">POSPLADRAFT_1133932</name>
</gene>
<protein>
    <submittedName>
        <fullName evidence="2">Uncharacterized protein</fullName>
    </submittedName>
</protein>
<sequence>MLHIVFLLAAFVGSAFAYNDNCKGSGLCGNSIRSDCEKAIDSVDASATYTDQAQFSVGHCYMIYATNGAGPQPVSGQTIIDTANEILITCSVQSCGSIGTSYNNACPSCHVTLNYRS</sequence>
<evidence type="ECO:0000313" key="2">
    <source>
        <dbReference type="EMBL" id="OSX65663.1"/>
    </source>
</evidence>